<dbReference type="Proteomes" id="UP001215280">
    <property type="component" value="Unassembled WGS sequence"/>
</dbReference>
<dbReference type="AlphaFoldDB" id="A0AAD7K596"/>
<keyword evidence="1" id="KW-1133">Transmembrane helix</keyword>
<proteinExistence type="predicted"/>
<reference evidence="2" key="1">
    <citation type="submission" date="2023-03" db="EMBL/GenBank/DDBJ databases">
        <title>Massive genome expansion in bonnet fungi (Mycena s.s.) driven by repeated elements and novel gene families across ecological guilds.</title>
        <authorList>
            <consortium name="Lawrence Berkeley National Laboratory"/>
            <person name="Harder C.B."/>
            <person name="Miyauchi S."/>
            <person name="Viragh M."/>
            <person name="Kuo A."/>
            <person name="Thoen E."/>
            <person name="Andreopoulos B."/>
            <person name="Lu D."/>
            <person name="Skrede I."/>
            <person name="Drula E."/>
            <person name="Henrissat B."/>
            <person name="Morin E."/>
            <person name="Kohler A."/>
            <person name="Barry K."/>
            <person name="LaButti K."/>
            <person name="Morin E."/>
            <person name="Salamov A."/>
            <person name="Lipzen A."/>
            <person name="Mereny Z."/>
            <person name="Hegedus B."/>
            <person name="Baldrian P."/>
            <person name="Stursova M."/>
            <person name="Weitz H."/>
            <person name="Taylor A."/>
            <person name="Grigoriev I.V."/>
            <person name="Nagy L.G."/>
            <person name="Martin F."/>
            <person name="Kauserud H."/>
        </authorList>
    </citation>
    <scope>NUCLEOTIDE SEQUENCE</scope>
    <source>
        <strain evidence="2">CBHHK188m</strain>
    </source>
</reference>
<keyword evidence="3" id="KW-1185">Reference proteome</keyword>
<keyword evidence="1" id="KW-0472">Membrane</keyword>
<dbReference type="EMBL" id="JARJLG010000013">
    <property type="protein sequence ID" value="KAJ7776046.1"/>
    <property type="molecule type" value="Genomic_DNA"/>
</dbReference>
<keyword evidence="1" id="KW-0812">Transmembrane</keyword>
<comment type="caution">
    <text evidence="2">The sequence shown here is derived from an EMBL/GenBank/DDBJ whole genome shotgun (WGS) entry which is preliminary data.</text>
</comment>
<organism evidence="2 3">
    <name type="scientific">Mycena maculata</name>
    <dbReference type="NCBI Taxonomy" id="230809"/>
    <lineage>
        <taxon>Eukaryota</taxon>
        <taxon>Fungi</taxon>
        <taxon>Dikarya</taxon>
        <taxon>Basidiomycota</taxon>
        <taxon>Agaricomycotina</taxon>
        <taxon>Agaricomycetes</taxon>
        <taxon>Agaricomycetidae</taxon>
        <taxon>Agaricales</taxon>
        <taxon>Marasmiineae</taxon>
        <taxon>Mycenaceae</taxon>
        <taxon>Mycena</taxon>
    </lineage>
</organism>
<sequence>MSGEYLPQFSRAILKDGQFYYLITVLANIPSAAMSYNSRVTATYRTMFFVSTVMVTNCMACRVFRNTKFGFHRRVVTTTELLSRTTRSMPMFHFTVPRSGAQDNAVPTVIIDTATTSDATSDADLHPKVPQI</sequence>
<evidence type="ECO:0000313" key="2">
    <source>
        <dbReference type="EMBL" id="KAJ7776046.1"/>
    </source>
</evidence>
<feature type="transmembrane region" description="Helical" evidence="1">
    <location>
        <begin position="42"/>
        <end position="64"/>
    </location>
</feature>
<accession>A0AAD7K596</accession>
<evidence type="ECO:0000256" key="1">
    <source>
        <dbReference type="SAM" id="Phobius"/>
    </source>
</evidence>
<protein>
    <submittedName>
        <fullName evidence="2">Uncharacterized protein</fullName>
    </submittedName>
</protein>
<evidence type="ECO:0000313" key="3">
    <source>
        <dbReference type="Proteomes" id="UP001215280"/>
    </source>
</evidence>
<gene>
    <name evidence="2" type="ORF">DFH07DRAFT_951954</name>
</gene>
<name>A0AAD7K596_9AGAR</name>